<dbReference type="Gene3D" id="2.60.120.430">
    <property type="entry name" value="Galactose-binding lectin"/>
    <property type="match status" value="1"/>
</dbReference>
<proteinExistence type="predicted"/>
<organism evidence="2 3">
    <name type="scientific">Aporhodopirellula aestuarii</name>
    <dbReference type="NCBI Taxonomy" id="2950107"/>
    <lineage>
        <taxon>Bacteria</taxon>
        <taxon>Pseudomonadati</taxon>
        <taxon>Planctomycetota</taxon>
        <taxon>Planctomycetia</taxon>
        <taxon>Pirellulales</taxon>
        <taxon>Pirellulaceae</taxon>
        <taxon>Aporhodopirellula</taxon>
    </lineage>
</organism>
<keyword evidence="1" id="KW-0812">Transmembrane</keyword>
<keyword evidence="1" id="KW-0472">Membrane</keyword>
<evidence type="ECO:0000313" key="3">
    <source>
        <dbReference type="Proteomes" id="UP001202961"/>
    </source>
</evidence>
<feature type="transmembrane region" description="Helical" evidence="1">
    <location>
        <begin position="12"/>
        <end position="34"/>
    </location>
</feature>
<protein>
    <recommendedName>
        <fullName evidence="4">VanZ-like domain-containing protein</fullName>
    </recommendedName>
</protein>
<dbReference type="Proteomes" id="UP001202961">
    <property type="component" value="Unassembled WGS sequence"/>
</dbReference>
<feature type="transmembrane region" description="Helical" evidence="1">
    <location>
        <begin position="46"/>
        <end position="63"/>
    </location>
</feature>
<comment type="caution">
    <text evidence="2">The sequence shown here is derived from an EMBL/GenBank/DDBJ whole genome shotgun (WGS) entry which is preliminary data.</text>
</comment>
<accession>A0ABT0U5K1</accession>
<keyword evidence="1" id="KW-1133">Transmembrane helix</keyword>
<feature type="transmembrane region" description="Helical" evidence="1">
    <location>
        <begin position="109"/>
        <end position="129"/>
    </location>
</feature>
<evidence type="ECO:0008006" key="4">
    <source>
        <dbReference type="Google" id="ProtNLM"/>
    </source>
</evidence>
<keyword evidence="3" id="KW-1185">Reference proteome</keyword>
<evidence type="ECO:0000256" key="1">
    <source>
        <dbReference type="SAM" id="Phobius"/>
    </source>
</evidence>
<sequence length="327" mass="35950">MAFPPEDAAARSVGLMAFVGLSVAIFMLLVPLPFEGRAGAVLGDVAHAPLFGSITIATLFLWHRLRPLDSFGREWYGRMALVAVCVFLGGILMEFAQTMTGRTAALHDAIANGLGVIAAVAICFALLNLRYHSQRRWVSVIATGVAMSMVGVAMARPVQVGMDIVAAHQAFPMLGSFESEMELTRWYFDDCLAERTDEHTTDGNHSLRILVRRSEHPAATLIETVPDWSDVKTLELDVTLAGSYPTSLEMVLKVMDEDRADYHADTSRKSFALEPGKTTHLVMSREEILTGPDTRNLDLTRIQMVSLQLISPQTSSFVDIDRIVVTR</sequence>
<dbReference type="EMBL" id="JAMQBK010000042">
    <property type="protein sequence ID" value="MCM2372214.1"/>
    <property type="molecule type" value="Genomic_DNA"/>
</dbReference>
<reference evidence="2 3" key="1">
    <citation type="journal article" date="2022" name="Syst. Appl. Microbiol.">
        <title>Rhodopirellula aestuarii sp. nov., a novel member of the genus Rhodopirellula isolated from brackish sediments collected in the Tagus River estuary, Portugal.</title>
        <authorList>
            <person name="Vitorino I.R."/>
            <person name="Klimek D."/>
            <person name="Calusinska M."/>
            <person name="Lobo-da-Cunha A."/>
            <person name="Vasconcelos V."/>
            <person name="Lage O.M."/>
        </authorList>
    </citation>
    <scope>NUCLEOTIDE SEQUENCE [LARGE SCALE GENOMIC DNA]</scope>
    <source>
        <strain evidence="2 3">ICT_H3.1</strain>
    </source>
</reference>
<dbReference type="RefSeq" id="WP_250929847.1">
    <property type="nucleotide sequence ID" value="NZ_JAMQBK010000042.1"/>
</dbReference>
<evidence type="ECO:0000313" key="2">
    <source>
        <dbReference type="EMBL" id="MCM2372214.1"/>
    </source>
</evidence>
<gene>
    <name evidence="2" type="ORF">NB063_16530</name>
</gene>
<feature type="transmembrane region" description="Helical" evidence="1">
    <location>
        <begin position="75"/>
        <end position="97"/>
    </location>
</feature>
<name>A0ABT0U5K1_9BACT</name>
<feature type="transmembrane region" description="Helical" evidence="1">
    <location>
        <begin position="136"/>
        <end position="155"/>
    </location>
</feature>